<keyword evidence="10" id="KW-1185">Reference proteome</keyword>
<evidence type="ECO:0000256" key="1">
    <source>
        <dbReference type="ARBA" id="ARBA00009986"/>
    </source>
</evidence>
<accession>A0A1D8JIB7</accession>
<dbReference type="InterPro" id="IPR016162">
    <property type="entry name" value="Ald_DH_N"/>
</dbReference>
<gene>
    <name evidence="9" type="ORF">BI350_13365</name>
</gene>
<dbReference type="KEGG" id="surl:BI350_13365"/>
<feature type="active site" evidence="5">
    <location>
        <position position="248"/>
    </location>
</feature>
<dbReference type="InterPro" id="IPR029510">
    <property type="entry name" value="Ald_DH_CS_GLU"/>
</dbReference>
<organism evidence="9 10">
    <name type="scientific">Sporosarcina ureilytica</name>
    <dbReference type="NCBI Taxonomy" id="298596"/>
    <lineage>
        <taxon>Bacteria</taxon>
        <taxon>Bacillati</taxon>
        <taxon>Bacillota</taxon>
        <taxon>Bacilli</taxon>
        <taxon>Bacillales</taxon>
        <taxon>Caryophanaceae</taxon>
        <taxon>Sporosarcina</taxon>
    </lineage>
</organism>
<dbReference type="FunFam" id="3.40.309.10:FF:000003">
    <property type="entry name" value="Aldehyde dehydrogenase"/>
    <property type="match status" value="1"/>
</dbReference>
<keyword evidence="3" id="KW-0520">NAD</keyword>
<sequence>MNFTADDVQSMIQGQRNFYFSGETKSVEFRKSMLKRLYDAILEHEDAITLALQKDLGKSSFESYATEIGFVLSSISYMLKSIDDWVKPEKVKTPIHLQPAKSFIVREPYGVVLIIGPFNYPFQLVMEPLIGAIIGGNCAIIKPSEMAENTCHVIRDIIEKIFPPHYIRVVEGEREEVSTLIHAPFDYIFFTGSVTVGKIIMKAAAERLTPITLELGGKSPVIVDQTAKLEHAAERIVWGKFLNTGQTCVAPDYLLVHTSVKETLIERMIHVIKKFYSGNPLNSLDYGRMINERHFNRITAMIERESSQIIYGGQFERTELYIAPTLLANVHWDSPSMEDEIFGPVLPIIEYDNLGEAMHQIRRKPKPLAAYMFTENERAANYFIENLPFGGGCINDTISHVGNIHLPFGGVGASGVNAYHGKASFELFTHAKSMMQRNTKIQMKLAFPPYKNKLKLIKPFIR</sequence>
<dbReference type="PANTHER" id="PTHR43570">
    <property type="entry name" value="ALDEHYDE DEHYDROGENASE"/>
    <property type="match status" value="1"/>
</dbReference>
<evidence type="ECO:0000256" key="5">
    <source>
        <dbReference type="PIRSR" id="PIRSR036492-1"/>
    </source>
</evidence>
<dbReference type="GO" id="GO:0005737">
    <property type="term" value="C:cytoplasm"/>
    <property type="evidence" value="ECO:0007669"/>
    <property type="project" value="TreeGrafter"/>
</dbReference>
<dbReference type="InterPro" id="IPR015590">
    <property type="entry name" value="Aldehyde_DH_dom"/>
</dbReference>
<feature type="domain" description="Aldehyde dehydrogenase" evidence="8">
    <location>
        <begin position="4"/>
        <end position="433"/>
    </location>
</feature>
<comment type="similarity">
    <text evidence="1 4 7">Belongs to the aldehyde dehydrogenase family.</text>
</comment>
<evidence type="ECO:0000313" key="10">
    <source>
        <dbReference type="Proteomes" id="UP000185746"/>
    </source>
</evidence>
<dbReference type="InterPro" id="IPR012394">
    <property type="entry name" value="Aldehyde_DH_NAD(P)"/>
</dbReference>
<dbReference type="PANTHER" id="PTHR43570:SF16">
    <property type="entry name" value="ALDEHYDE DEHYDROGENASE TYPE III, ISOFORM Q"/>
    <property type="match status" value="1"/>
</dbReference>
<dbReference type="PROSITE" id="PS00070">
    <property type="entry name" value="ALDEHYDE_DEHYDR_CYS"/>
    <property type="match status" value="1"/>
</dbReference>
<evidence type="ECO:0000313" key="9">
    <source>
        <dbReference type="EMBL" id="AOV08424.1"/>
    </source>
</evidence>
<protein>
    <recommendedName>
        <fullName evidence="4">Aldehyde dehydrogenase</fullName>
    </recommendedName>
</protein>
<dbReference type="Proteomes" id="UP000185746">
    <property type="component" value="Chromosome"/>
</dbReference>
<evidence type="ECO:0000256" key="7">
    <source>
        <dbReference type="RuleBase" id="RU003345"/>
    </source>
</evidence>
<dbReference type="PIRSF" id="PIRSF036492">
    <property type="entry name" value="ALDH"/>
    <property type="match status" value="1"/>
</dbReference>
<dbReference type="GO" id="GO:0006081">
    <property type="term" value="P:aldehyde metabolic process"/>
    <property type="evidence" value="ECO:0007669"/>
    <property type="project" value="InterPro"/>
</dbReference>
<keyword evidence="2 4" id="KW-0560">Oxidoreductase</keyword>
<dbReference type="InterPro" id="IPR016161">
    <property type="entry name" value="Ald_DH/histidinol_DH"/>
</dbReference>
<evidence type="ECO:0000256" key="6">
    <source>
        <dbReference type="PROSITE-ProRule" id="PRU10007"/>
    </source>
</evidence>
<dbReference type="Gene3D" id="3.40.605.10">
    <property type="entry name" value="Aldehyde Dehydrogenase, Chain A, domain 1"/>
    <property type="match status" value="1"/>
</dbReference>
<proteinExistence type="inferred from homology"/>
<evidence type="ECO:0000256" key="3">
    <source>
        <dbReference type="ARBA" id="ARBA00023027"/>
    </source>
</evidence>
<dbReference type="PROSITE" id="PS00687">
    <property type="entry name" value="ALDEHYDE_DEHYDR_GLU"/>
    <property type="match status" value="1"/>
</dbReference>
<dbReference type="Gene3D" id="3.40.309.10">
    <property type="entry name" value="Aldehyde Dehydrogenase, Chain A, domain 2"/>
    <property type="match status" value="1"/>
</dbReference>
<dbReference type="CDD" id="cd07136">
    <property type="entry name" value="ALDH_YwdH-P39616"/>
    <property type="match status" value="1"/>
</dbReference>
<dbReference type="AlphaFoldDB" id="A0A1D8JIB7"/>
<evidence type="ECO:0000259" key="8">
    <source>
        <dbReference type="Pfam" id="PF00171"/>
    </source>
</evidence>
<dbReference type="InterPro" id="IPR016160">
    <property type="entry name" value="Ald_DH_CS_CYS"/>
</dbReference>
<dbReference type="InterPro" id="IPR016163">
    <property type="entry name" value="Ald_DH_C"/>
</dbReference>
<dbReference type="RefSeq" id="WP_075528587.1">
    <property type="nucleotide sequence ID" value="NZ_CP017560.1"/>
</dbReference>
<dbReference type="Pfam" id="PF00171">
    <property type="entry name" value="Aldedh"/>
    <property type="match status" value="1"/>
</dbReference>
<evidence type="ECO:0000256" key="4">
    <source>
        <dbReference type="PIRNR" id="PIRNR036492"/>
    </source>
</evidence>
<dbReference type="GO" id="GO:0004029">
    <property type="term" value="F:aldehyde dehydrogenase (NAD+) activity"/>
    <property type="evidence" value="ECO:0007669"/>
    <property type="project" value="TreeGrafter"/>
</dbReference>
<dbReference type="FunFam" id="3.40.605.10:FF:000004">
    <property type="entry name" value="Aldehyde dehydrogenase"/>
    <property type="match status" value="1"/>
</dbReference>
<dbReference type="SUPFAM" id="SSF53720">
    <property type="entry name" value="ALDH-like"/>
    <property type="match status" value="1"/>
</dbReference>
<feature type="active site" evidence="5 6">
    <location>
        <position position="214"/>
    </location>
</feature>
<reference evidence="9 10" key="1">
    <citation type="submission" date="2016-09" db="EMBL/GenBank/DDBJ databases">
        <title>Complete genome sequence of the Lysinibacillus sphaericus LMG 22257, a specie of Bacillus with ureolytic activity that can effectively biodeposit calcium carbonate.</title>
        <authorList>
            <person name="Yan W."/>
        </authorList>
    </citation>
    <scope>NUCLEOTIDE SEQUENCE [LARGE SCALE GENOMIC DNA]</scope>
    <source>
        <strain evidence="9 10">LMG 22257</strain>
    </source>
</reference>
<dbReference type="EMBL" id="CP017560">
    <property type="protein sequence ID" value="AOV08424.1"/>
    <property type="molecule type" value="Genomic_DNA"/>
</dbReference>
<evidence type="ECO:0000256" key="2">
    <source>
        <dbReference type="ARBA" id="ARBA00023002"/>
    </source>
</evidence>
<name>A0A1D8JIB7_9BACL</name>